<sequence>MSIWNLPSWDECSESSTHDASSTPKSKEHASDSDACFSYLNVQSTTAGSIMHASKCSQLRQIHEKFESLRLQLDAERRPPPPQRWPPNQASQQLRRASPPVHTINTTASSLPPRQDASSFSTSTTLKPGAADTQHAQTQTIATSLHHLSSTHVGTTTSDMQPPPPPHVPTWVKEQEVPLNHFQDMWHDKVQALDDMLGTLSSQIQQQSDAAALTMYLAWLAGTMQAAVATLPLAKMTTWHDNSTTVTLSSNSPKVPANSAAATDMIEASLTTLVQDYRSLHSTHTAAMHHAKHTWSKKLHKAVHDTATTHAKWEHALATIHLLQDERNVLQTELHGALKRTAAVEKDLLTCQFKVSTLEQQCRDLHDQLRLQEIAWNDELAKAHPPPPTPPQATSFKSSSKNLDIPVVPLAITMTKKPIKVHEDCPETIWPEEAVQDEWWIDDGGNSDERGPPVPRPVNLPPPVAPREPPASTPHFGGRHHRQHQHISTHRHMLLEYLHKAASSKHPPPRRLKDQERGYESLAPGSK</sequence>
<evidence type="ECO:0000256" key="1">
    <source>
        <dbReference type="SAM" id="MobiDB-lite"/>
    </source>
</evidence>
<dbReference type="OrthoDB" id="10642055at2759"/>
<feature type="compositionally biased region" description="Polar residues" evidence="1">
    <location>
        <begin position="14"/>
        <end position="24"/>
    </location>
</feature>
<reference evidence="2" key="1">
    <citation type="submission" date="2013-12" db="EMBL/GenBank/DDBJ databases">
        <title>The Genome Sequence of Aphanomyces astaci APO3.</title>
        <authorList>
            <consortium name="The Broad Institute Genomics Platform"/>
            <person name="Russ C."/>
            <person name="Tyler B."/>
            <person name="van West P."/>
            <person name="Dieguez-Uribeondo J."/>
            <person name="Young S.K."/>
            <person name="Zeng Q."/>
            <person name="Gargeya S."/>
            <person name="Fitzgerald M."/>
            <person name="Abouelleil A."/>
            <person name="Alvarado L."/>
            <person name="Chapman S.B."/>
            <person name="Gainer-Dewar J."/>
            <person name="Goldberg J."/>
            <person name="Griggs A."/>
            <person name="Gujja S."/>
            <person name="Hansen M."/>
            <person name="Howarth C."/>
            <person name="Imamovic A."/>
            <person name="Ireland A."/>
            <person name="Larimer J."/>
            <person name="McCowan C."/>
            <person name="Murphy C."/>
            <person name="Pearson M."/>
            <person name="Poon T.W."/>
            <person name="Priest M."/>
            <person name="Roberts A."/>
            <person name="Saif S."/>
            <person name="Shea T."/>
            <person name="Sykes S."/>
            <person name="Wortman J."/>
            <person name="Nusbaum C."/>
            <person name="Birren B."/>
        </authorList>
    </citation>
    <scope>NUCLEOTIDE SEQUENCE [LARGE SCALE GENOMIC DNA]</scope>
    <source>
        <strain evidence="2">APO3</strain>
    </source>
</reference>
<accession>W4GDW2</accession>
<feature type="compositionally biased region" description="Pro residues" evidence="1">
    <location>
        <begin position="452"/>
        <end position="472"/>
    </location>
</feature>
<feature type="region of interest" description="Disordered" evidence="1">
    <location>
        <begin position="76"/>
        <end position="135"/>
    </location>
</feature>
<proteinExistence type="predicted"/>
<name>W4GDW2_APHAT</name>
<dbReference type="GeneID" id="20810872"/>
<feature type="compositionally biased region" description="Basic residues" evidence="1">
    <location>
        <begin position="477"/>
        <end position="492"/>
    </location>
</feature>
<feature type="compositionally biased region" description="Polar residues" evidence="1">
    <location>
        <begin position="103"/>
        <end position="126"/>
    </location>
</feature>
<dbReference type="VEuPathDB" id="FungiDB:H257_08876"/>
<feature type="region of interest" description="Disordered" evidence="1">
    <location>
        <begin position="1"/>
        <end position="31"/>
    </location>
</feature>
<gene>
    <name evidence="2" type="ORF">H257_08876</name>
</gene>
<protein>
    <submittedName>
        <fullName evidence="2">Uncharacterized protein</fullName>
    </submittedName>
</protein>
<feature type="region of interest" description="Disordered" evidence="1">
    <location>
        <begin position="441"/>
        <end position="527"/>
    </location>
</feature>
<evidence type="ECO:0000313" key="2">
    <source>
        <dbReference type="EMBL" id="ETV77461.1"/>
    </source>
</evidence>
<organism evidence="2">
    <name type="scientific">Aphanomyces astaci</name>
    <name type="common">Crayfish plague agent</name>
    <dbReference type="NCBI Taxonomy" id="112090"/>
    <lineage>
        <taxon>Eukaryota</taxon>
        <taxon>Sar</taxon>
        <taxon>Stramenopiles</taxon>
        <taxon>Oomycota</taxon>
        <taxon>Saprolegniomycetes</taxon>
        <taxon>Saprolegniales</taxon>
        <taxon>Verrucalvaceae</taxon>
        <taxon>Aphanomyces</taxon>
    </lineage>
</organism>
<dbReference type="EMBL" id="KI913133">
    <property type="protein sequence ID" value="ETV77461.1"/>
    <property type="molecule type" value="Genomic_DNA"/>
</dbReference>
<dbReference type="RefSeq" id="XP_009833248.1">
    <property type="nucleotide sequence ID" value="XM_009834946.1"/>
</dbReference>
<dbReference type="AlphaFoldDB" id="W4GDW2"/>